<sequence>MFRNSLTRLGRSTVQRWTAVSRPAVTRVAVRAMATGGAALADLKAASPHVDVVRYEHKNRTWSLNHVDYYSTAMAIGFIDGGLRPSDVILSWLPEHFSEQMILQFACSKAGLVLYTLKPAGEDTAAAQDALTAALTLTKANMLVTPEAYNDLNYIRLVHGVIPELRVFTQEKGLPFVTPRFPHLRYPVHTGFDQLDKEAWLPYRYFLVPSDNLDKLIDTSKLTDKTPLAGTFELDAKGIPTKLGPTLTNQQVFEKNIWPTYNSILQKKFHDVEGIGNIW</sequence>
<protein>
    <recommendedName>
        <fullName evidence="2">AMP-dependent synthetase/ligase domain-containing protein</fullName>
    </recommendedName>
</protein>
<dbReference type="AlphaFoldDB" id="A0A7S3L418"/>
<reference evidence="1" key="1">
    <citation type="submission" date="2021-01" db="EMBL/GenBank/DDBJ databases">
        <authorList>
            <person name="Corre E."/>
            <person name="Pelletier E."/>
            <person name="Niang G."/>
            <person name="Scheremetjew M."/>
            <person name="Finn R."/>
            <person name="Kale V."/>
            <person name="Holt S."/>
            <person name="Cochrane G."/>
            <person name="Meng A."/>
            <person name="Brown T."/>
            <person name="Cohen L."/>
        </authorList>
    </citation>
    <scope>NUCLEOTIDE SEQUENCE</scope>
    <source>
        <strain evidence="1">CCMP127</strain>
    </source>
</reference>
<proteinExistence type="predicted"/>
<gene>
    <name evidence="1" type="ORF">ACOF00016_LOCUS8105</name>
</gene>
<organism evidence="1">
    <name type="scientific">Amphora coffeiformis</name>
    <dbReference type="NCBI Taxonomy" id="265554"/>
    <lineage>
        <taxon>Eukaryota</taxon>
        <taxon>Sar</taxon>
        <taxon>Stramenopiles</taxon>
        <taxon>Ochrophyta</taxon>
        <taxon>Bacillariophyta</taxon>
        <taxon>Bacillariophyceae</taxon>
        <taxon>Bacillariophycidae</taxon>
        <taxon>Thalassiophysales</taxon>
        <taxon>Catenulaceae</taxon>
        <taxon>Amphora</taxon>
    </lineage>
</organism>
<dbReference type="EMBL" id="HBIM01009617">
    <property type="protein sequence ID" value="CAE0410654.1"/>
    <property type="molecule type" value="Transcribed_RNA"/>
</dbReference>
<evidence type="ECO:0000313" key="1">
    <source>
        <dbReference type="EMBL" id="CAE0410654.1"/>
    </source>
</evidence>
<accession>A0A7S3L418</accession>
<dbReference type="SUPFAM" id="SSF56801">
    <property type="entry name" value="Acetyl-CoA synthetase-like"/>
    <property type="match status" value="1"/>
</dbReference>
<name>A0A7S3L418_9STRA</name>
<evidence type="ECO:0008006" key="2">
    <source>
        <dbReference type="Google" id="ProtNLM"/>
    </source>
</evidence>
<dbReference type="Gene3D" id="3.40.50.980">
    <property type="match status" value="1"/>
</dbReference>